<sequence>MINREEHLYQHISNQFNAELKELKNHLMTMGGLVETQVTDAIRSLLDADVALAEQVRRRDDDVDELEMVIDEECTRVIAKRQPAASDLRMVIAVARMVTELERIGDEAEKIAKNAIRIDEEGATPRGYTEVRRIGNHVTGMLRDALDAFARLDLDQAIRVMREDKLVDEEYGSAMRALVTFMMEDPRNISAILSVMWVLRAMERIGDHARNLCEHVIYMVRGRDVRHSSLEAAENIVHGKRG</sequence>
<feature type="domain" description="PhoU" evidence="7">
    <location>
        <begin position="131"/>
        <end position="215"/>
    </location>
</feature>
<comment type="similarity">
    <text evidence="2 6">Belongs to the PhoU family.</text>
</comment>
<evidence type="ECO:0000256" key="6">
    <source>
        <dbReference type="PIRNR" id="PIRNR003107"/>
    </source>
</evidence>
<dbReference type="GO" id="GO:0030643">
    <property type="term" value="P:intracellular phosphate ion homeostasis"/>
    <property type="evidence" value="ECO:0007669"/>
    <property type="project" value="InterPro"/>
</dbReference>
<organism evidence="8">
    <name type="scientific">Thermohahella caldifontis</name>
    <dbReference type="NCBI Taxonomy" id="3142973"/>
    <lineage>
        <taxon>Bacteria</taxon>
        <taxon>Pseudomonadati</taxon>
        <taxon>Pseudomonadota</taxon>
        <taxon>Gammaproteobacteria</taxon>
        <taxon>Oceanospirillales</taxon>
        <taxon>Hahellaceae</taxon>
        <taxon>Thermohahella</taxon>
    </lineage>
</organism>
<name>A0AB39USC5_9GAMM</name>
<dbReference type="GO" id="GO:0045936">
    <property type="term" value="P:negative regulation of phosphate metabolic process"/>
    <property type="evidence" value="ECO:0007669"/>
    <property type="project" value="InterPro"/>
</dbReference>
<comment type="subcellular location">
    <subcellularLocation>
        <location evidence="1 6">Cytoplasm</location>
    </subcellularLocation>
</comment>
<dbReference type="FunFam" id="1.20.58.220:FF:000002">
    <property type="entry name" value="Phosphate-specific transport system accessory protein PhoU"/>
    <property type="match status" value="1"/>
</dbReference>
<dbReference type="PIRSF" id="PIRSF003107">
    <property type="entry name" value="PhoU"/>
    <property type="match status" value="1"/>
</dbReference>
<evidence type="ECO:0000259" key="7">
    <source>
        <dbReference type="Pfam" id="PF01895"/>
    </source>
</evidence>
<evidence type="ECO:0000313" key="8">
    <source>
        <dbReference type="EMBL" id="XDT70949.1"/>
    </source>
</evidence>
<evidence type="ECO:0000256" key="2">
    <source>
        <dbReference type="ARBA" id="ARBA00008107"/>
    </source>
</evidence>
<evidence type="ECO:0000256" key="4">
    <source>
        <dbReference type="ARBA" id="ARBA00022490"/>
    </source>
</evidence>
<dbReference type="GO" id="GO:0006817">
    <property type="term" value="P:phosphate ion transport"/>
    <property type="evidence" value="ECO:0007669"/>
    <property type="project" value="UniProtKB-KW"/>
</dbReference>
<dbReference type="InterPro" id="IPR028366">
    <property type="entry name" value="PhoU"/>
</dbReference>
<keyword evidence="5 6" id="KW-0592">Phosphate transport</keyword>
<evidence type="ECO:0000256" key="3">
    <source>
        <dbReference type="ARBA" id="ARBA00022448"/>
    </source>
</evidence>
<dbReference type="EMBL" id="CP154858">
    <property type="protein sequence ID" value="XDT70949.1"/>
    <property type="molecule type" value="Genomic_DNA"/>
</dbReference>
<dbReference type="NCBIfam" id="TIGR02135">
    <property type="entry name" value="phoU_full"/>
    <property type="match status" value="1"/>
</dbReference>
<dbReference type="KEGG" id="tcd:AAIA72_09000"/>
<dbReference type="AlphaFoldDB" id="A0AB39USC5"/>
<feature type="domain" description="PhoU" evidence="7">
    <location>
        <begin position="28"/>
        <end position="114"/>
    </location>
</feature>
<proteinExistence type="inferred from homology"/>
<dbReference type="PANTHER" id="PTHR42930">
    <property type="entry name" value="PHOSPHATE-SPECIFIC TRANSPORT SYSTEM ACCESSORY PROTEIN PHOU"/>
    <property type="match status" value="1"/>
</dbReference>
<comment type="function">
    <text evidence="6">Plays a role in the regulation of phosphate uptake.</text>
</comment>
<keyword evidence="3 6" id="KW-0813">Transport</keyword>
<reference evidence="8" key="1">
    <citation type="submission" date="2024-05" db="EMBL/GenBank/DDBJ databases">
        <title>Genome sequencing of novel strain.</title>
        <authorList>
            <person name="Ganbat D."/>
            <person name="Ganbat S."/>
            <person name="Lee S.-J."/>
        </authorList>
    </citation>
    <scope>NUCLEOTIDE SEQUENCE</scope>
    <source>
        <strain evidence="8">SMD15-11</strain>
    </source>
</reference>
<protein>
    <recommendedName>
        <fullName evidence="6">Phosphate-specific transport system accessory protein PhoU</fullName>
    </recommendedName>
</protein>
<dbReference type="InterPro" id="IPR038078">
    <property type="entry name" value="PhoU-like_sf"/>
</dbReference>
<dbReference type="RefSeq" id="WP_369599990.1">
    <property type="nucleotide sequence ID" value="NZ_CP154858.1"/>
</dbReference>
<evidence type="ECO:0000256" key="5">
    <source>
        <dbReference type="ARBA" id="ARBA00022592"/>
    </source>
</evidence>
<dbReference type="GO" id="GO:0005737">
    <property type="term" value="C:cytoplasm"/>
    <property type="evidence" value="ECO:0007669"/>
    <property type="project" value="UniProtKB-SubCell"/>
</dbReference>
<accession>A0AB39USC5</accession>
<dbReference type="Pfam" id="PF01895">
    <property type="entry name" value="PhoU"/>
    <property type="match status" value="2"/>
</dbReference>
<dbReference type="SUPFAM" id="SSF109755">
    <property type="entry name" value="PhoU-like"/>
    <property type="match status" value="1"/>
</dbReference>
<dbReference type="FunFam" id="1.20.58.220:FF:000001">
    <property type="entry name" value="Phosphate-specific transport system accessory protein PhoU"/>
    <property type="match status" value="1"/>
</dbReference>
<dbReference type="InterPro" id="IPR026022">
    <property type="entry name" value="PhoU_dom"/>
</dbReference>
<evidence type="ECO:0000256" key="1">
    <source>
        <dbReference type="ARBA" id="ARBA00004496"/>
    </source>
</evidence>
<comment type="subunit">
    <text evidence="6">Homodimer.</text>
</comment>
<dbReference type="PANTHER" id="PTHR42930:SF3">
    <property type="entry name" value="PHOSPHATE-SPECIFIC TRANSPORT SYSTEM ACCESSORY PROTEIN PHOU"/>
    <property type="match status" value="1"/>
</dbReference>
<gene>
    <name evidence="8" type="primary">phoU</name>
    <name evidence="8" type="ORF">AAIA72_09000</name>
</gene>
<keyword evidence="4 6" id="KW-0963">Cytoplasm</keyword>
<dbReference type="Gene3D" id="1.20.58.220">
    <property type="entry name" value="Phosphate transport system protein phou homolog 2, domain 2"/>
    <property type="match status" value="2"/>
</dbReference>